<organism evidence="3 4">
    <name type="scientific">Cesiribacter andamanensis AMV16</name>
    <dbReference type="NCBI Taxonomy" id="1279009"/>
    <lineage>
        <taxon>Bacteria</taxon>
        <taxon>Pseudomonadati</taxon>
        <taxon>Bacteroidota</taxon>
        <taxon>Cytophagia</taxon>
        <taxon>Cytophagales</taxon>
        <taxon>Cesiribacteraceae</taxon>
        <taxon>Cesiribacter</taxon>
    </lineage>
</organism>
<keyword evidence="3" id="KW-0808">Transferase</keyword>
<dbReference type="SUPFAM" id="SSF48452">
    <property type="entry name" value="TPR-like"/>
    <property type="match status" value="1"/>
</dbReference>
<dbReference type="Pfam" id="PF13181">
    <property type="entry name" value="TPR_8"/>
    <property type="match status" value="1"/>
</dbReference>
<dbReference type="AlphaFoldDB" id="M7MZH6"/>
<comment type="caution">
    <text evidence="3">The sequence shown here is derived from an EMBL/GenBank/DDBJ whole genome shotgun (WGS) entry which is preliminary data.</text>
</comment>
<dbReference type="STRING" id="1279009.ADICEAN_03055"/>
<dbReference type="InterPro" id="IPR011990">
    <property type="entry name" value="TPR-like_helical_dom_sf"/>
</dbReference>
<accession>M7MZH6</accession>
<dbReference type="PROSITE" id="PS50005">
    <property type="entry name" value="TPR"/>
    <property type="match status" value="1"/>
</dbReference>
<evidence type="ECO:0000256" key="1">
    <source>
        <dbReference type="PROSITE-ProRule" id="PRU00339"/>
    </source>
</evidence>
<feature type="repeat" description="TPR" evidence="1">
    <location>
        <begin position="204"/>
        <end position="237"/>
    </location>
</feature>
<dbReference type="SMART" id="SM00028">
    <property type="entry name" value="TPR"/>
    <property type="match status" value="5"/>
</dbReference>
<dbReference type="GO" id="GO:0008168">
    <property type="term" value="F:methyltransferase activity"/>
    <property type="evidence" value="ECO:0007669"/>
    <property type="project" value="UniProtKB-KW"/>
</dbReference>
<keyword evidence="3" id="KW-0489">Methyltransferase</keyword>
<dbReference type="Gene3D" id="1.25.40.10">
    <property type="entry name" value="Tetratricopeptide repeat domain"/>
    <property type="match status" value="4"/>
</dbReference>
<dbReference type="GO" id="GO:0032259">
    <property type="term" value="P:methylation"/>
    <property type="evidence" value="ECO:0007669"/>
    <property type="project" value="UniProtKB-KW"/>
</dbReference>
<proteinExistence type="predicted"/>
<keyword evidence="4" id="KW-1185">Reference proteome</keyword>
<keyword evidence="1" id="KW-0802">TPR repeat</keyword>
<gene>
    <name evidence="3" type="ORF">ADICEAN_03055</name>
</gene>
<reference evidence="3 4" key="1">
    <citation type="journal article" date="2013" name="Genome Announc.">
        <title>Draft Genome Sequence of Cesiribacter andamanensis Strain AMV16T, Isolated from a Soil Sample from a Mud Volcano in the Andaman Islands, India.</title>
        <authorList>
            <person name="Shivaji S."/>
            <person name="Ara S."/>
            <person name="Begum Z."/>
            <person name="Srinivas T.N."/>
            <person name="Singh A."/>
            <person name="Kumar Pinnaka A."/>
        </authorList>
    </citation>
    <scope>NUCLEOTIDE SEQUENCE [LARGE SCALE GENOMIC DNA]</scope>
    <source>
        <strain evidence="3 4">AMV16</strain>
    </source>
</reference>
<name>M7MZH6_9BACT</name>
<sequence length="852" mass="98746">MLFSACSSGGSGFFNKGWHNTTAHYNAYFLAQQQLDAVEEQIRENHQRNFNQLLYVYPPLDTTEAKQYSEDLLSAMKMASLAIERHKESKWSDDSYLLIGKARYWGKEVEQAVETFKFVNTTSKDDPTRHQALIYLMRTFVDDQQLSNAKGVADFLRKENLNKENEQDFQLAQAHLYRARQEWEQMAAHLEKAVSGMRKRDGRAKYHFMLGQLYQGMEQPDKAYPHFRRVLRSNPDYELSFFARLHMAQVVNLARGEDEKQVRRYFSKLLKDRKNKEYRDKIYYELANFELRQGNLDAAFVNYKKSVAASLNNPRQKGYAYRRLAELYYDAGKYHLSKAYYDSTTSSFAQDEPDFEQLQQRQRIMEQLVAQLTTIQTQDSLLRLAAMDRPALEAYLDDVVQQEALALQQAQRRQATPLNQVNVRPGFNTTQDPFGTAQPAGGNSNAVWYFYNPSMLGIGQAEFVKDWGNRPLEDNWRRSKRGRDNTNTVTQSQAREEFERATVPGPGDSPADQQEVLAARRTQYIESLPLAPEQQQEAYQQIETAYYNLGKIFNFDLKEFSPTVETYTTLLDRFPETEHRPEVLYNLYLLYRSSDPARAKQYSDELVSRFPATTYARTILNPNYEQEEDQATTALKELYAQAYGLYKRSAFTRADSLLESALQQHPTNAFSDNLQLLRVLILGQTQGLAAYQQGLETFIARHEESELVPYARELLETSHTYSESSALRESIIFSEDAEQPHYFIVVHSPDKGGSNELLRRVESYNAQEEAARKLKTTNIILAKGRSMVFVSQFANKRAAMLYFRALERNGLLKSGFENANLEYFVISKDNFSILYNTRDVNAYKAFFQKFYY</sequence>
<evidence type="ECO:0000313" key="4">
    <source>
        <dbReference type="Proteomes" id="UP000011910"/>
    </source>
</evidence>
<protein>
    <submittedName>
        <fullName evidence="3">Putative methyltransferase (Contains TPR repeat)</fullName>
    </submittedName>
</protein>
<evidence type="ECO:0000313" key="3">
    <source>
        <dbReference type="EMBL" id="EMR01823.1"/>
    </source>
</evidence>
<dbReference type="Proteomes" id="UP000011910">
    <property type="component" value="Unassembled WGS sequence"/>
</dbReference>
<dbReference type="InterPro" id="IPR019734">
    <property type="entry name" value="TPR_rpt"/>
</dbReference>
<dbReference type="EMBL" id="AODQ01000088">
    <property type="protein sequence ID" value="EMR01823.1"/>
    <property type="molecule type" value="Genomic_DNA"/>
</dbReference>
<feature type="region of interest" description="Disordered" evidence="2">
    <location>
        <begin position="475"/>
        <end position="512"/>
    </location>
</feature>
<evidence type="ECO:0000256" key="2">
    <source>
        <dbReference type="SAM" id="MobiDB-lite"/>
    </source>
</evidence>
<dbReference type="eggNOG" id="COG0457">
    <property type="taxonomic scope" value="Bacteria"/>
</dbReference>